<proteinExistence type="predicted"/>
<dbReference type="SUPFAM" id="SSF54593">
    <property type="entry name" value="Glyoxalase/Bleomycin resistance protein/Dihydroxybiphenyl dioxygenase"/>
    <property type="match status" value="1"/>
</dbReference>
<reference evidence="2" key="1">
    <citation type="submission" date="2016-04" db="EMBL/GenBank/DDBJ databases">
        <authorList>
            <person name="Evans L.H."/>
            <person name="Alamgir A."/>
            <person name="Owens N."/>
            <person name="Weber N.D."/>
            <person name="Virtaneva K."/>
            <person name="Barbian K."/>
            <person name="Babar A."/>
            <person name="Rosenke K."/>
        </authorList>
    </citation>
    <scope>NUCLEOTIDE SEQUENCE</scope>
    <source>
        <strain evidence="2">86</strain>
    </source>
</reference>
<accession>A0A212KM54</accession>
<evidence type="ECO:0000313" key="2">
    <source>
        <dbReference type="EMBL" id="SBW12738.1"/>
    </source>
</evidence>
<protein>
    <submittedName>
        <fullName evidence="2">Glyoxalase/bleomycin resistance protein/dioxygenase</fullName>
    </submittedName>
</protein>
<sequence>MHGEFCWNELLTRDVEGAKRFYAEVFGWGYEVSHACAEGPYVVAFLEGRPVAGIYDISDAQYEGLPPHWFAYIATEDVDAAIDAAVAAGAKPIREAFAIEGVGRFGLLTDPAGAAIGFFEPAQSEGCGCGEGCGCH</sequence>
<dbReference type="InterPro" id="IPR004360">
    <property type="entry name" value="Glyas_Fos-R_dOase_dom"/>
</dbReference>
<evidence type="ECO:0000259" key="1">
    <source>
        <dbReference type="PROSITE" id="PS51819"/>
    </source>
</evidence>
<gene>
    <name evidence="2" type="ORF">KL86APRO_30229</name>
</gene>
<dbReference type="Gene3D" id="3.10.180.10">
    <property type="entry name" value="2,3-Dihydroxybiphenyl 1,2-Dioxygenase, domain 1"/>
    <property type="match status" value="1"/>
</dbReference>
<dbReference type="PROSITE" id="PS51819">
    <property type="entry name" value="VOC"/>
    <property type="match status" value="1"/>
</dbReference>
<dbReference type="Pfam" id="PF00903">
    <property type="entry name" value="Glyoxalase"/>
    <property type="match status" value="1"/>
</dbReference>
<organism evidence="2">
    <name type="scientific">uncultured Alphaproteobacteria bacterium</name>
    <dbReference type="NCBI Taxonomy" id="91750"/>
    <lineage>
        <taxon>Bacteria</taxon>
        <taxon>Pseudomonadati</taxon>
        <taxon>Pseudomonadota</taxon>
        <taxon>Alphaproteobacteria</taxon>
        <taxon>environmental samples</taxon>
    </lineage>
</organism>
<dbReference type="InterPro" id="IPR052164">
    <property type="entry name" value="Anthracycline_SecMetBiosynth"/>
</dbReference>
<dbReference type="InterPro" id="IPR037523">
    <property type="entry name" value="VOC_core"/>
</dbReference>
<dbReference type="EMBL" id="FLUO01000003">
    <property type="protein sequence ID" value="SBW12738.1"/>
    <property type="molecule type" value="Genomic_DNA"/>
</dbReference>
<dbReference type="InterPro" id="IPR029068">
    <property type="entry name" value="Glyas_Bleomycin-R_OHBP_Dase"/>
</dbReference>
<keyword evidence="2" id="KW-0223">Dioxygenase</keyword>
<name>A0A212KM54_9PROT</name>
<dbReference type="CDD" id="cd07247">
    <property type="entry name" value="SgaA_N_like"/>
    <property type="match status" value="1"/>
</dbReference>
<dbReference type="AlphaFoldDB" id="A0A212KM54"/>
<dbReference type="GO" id="GO:0051213">
    <property type="term" value="F:dioxygenase activity"/>
    <property type="evidence" value="ECO:0007669"/>
    <property type="project" value="UniProtKB-KW"/>
</dbReference>
<dbReference type="PANTHER" id="PTHR33993:SF14">
    <property type="entry name" value="GB|AAF24581.1"/>
    <property type="match status" value="1"/>
</dbReference>
<keyword evidence="2" id="KW-0560">Oxidoreductase</keyword>
<dbReference type="PANTHER" id="PTHR33993">
    <property type="entry name" value="GLYOXALASE-RELATED"/>
    <property type="match status" value="1"/>
</dbReference>
<feature type="domain" description="VOC" evidence="1">
    <location>
        <begin position="4"/>
        <end position="121"/>
    </location>
</feature>